<evidence type="ECO:0000313" key="1">
    <source>
        <dbReference type="EMBL" id="CDW48154.1"/>
    </source>
</evidence>
<accession>A0A0K2VCD2</accession>
<name>A0A0K2VCD2_LEPSM</name>
<reference evidence="1" key="1">
    <citation type="submission" date="2014-05" db="EMBL/GenBank/DDBJ databases">
        <authorList>
            <person name="Chronopoulou M."/>
        </authorList>
    </citation>
    <scope>NUCLEOTIDE SEQUENCE</scope>
    <source>
        <tissue evidence="1">Whole organism</tissue>
    </source>
</reference>
<organism evidence="1">
    <name type="scientific">Lepeophtheirus salmonis</name>
    <name type="common">Salmon louse</name>
    <name type="synonym">Caligus salmonis</name>
    <dbReference type="NCBI Taxonomy" id="72036"/>
    <lineage>
        <taxon>Eukaryota</taxon>
        <taxon>Metazoa</taxon>
        <taxon>Ecdysozoa</taxon>
        <taxon>Arthropoda</taxon>
        <taxon>Crustacea</taxon>
        <taxon>Multicrustacea</taxon>
        <taxon>Hexanauplia</taxon>
        <taxon>Copepoda</taxon>
        <taxon>Siphonostomatoida</taxon>
        <taxon>Caligidae</taxon>
        <taxon>Lepeophtheirus</taxon>
    </lineage>
</organism>
<protein>
    <submittedName>
        <fullName evidence="1">Uncharacterized protein</fullName>
    </submittedName>
</protein>
<dbReference type="EMBL" id="HACA01030793">
    <property type="protein sequence ID" value="CDW48154.1"/>
    <property type="molecule type" value="Transcribed_RNA"/>
</dbReference>
<sequence length="38" mass="4211">MNGIHSHFQKKKNPCNLAVVTNRFPKGCMSVCYLLSSG</sequence>
<dbReference type="AlphaFoldDB" id="A0A0K2VCD2"/>
<proteinExistence type="predicted"/>